<dbReference type="PROSITE" id="PS51677">
    <property type="entry name" value="NODB"/>
    <property type="match status" value="1"/>
</dbReference>
<dbReference type="InterPro" id="IPR011330">
    <property type="entry name" value="Glyco_hydro/deAcase_b/a-brl"/>
</dbReference>
<dbReference type="InterPro" id="IPR036514">
    <property type="entry name" value="SGNH_hydro_sf"/>
</dbReference>
<reference evidence="3" key="1">
    <citation type="submission" date="2020-08" db="EMBL/GenBank/DDBJ databases">
        <title>Genome public.</title>
        <authorList>
            <person name="Liu C."/>
            <person name="Sun Q."/>
        </authorList>
    </citation>
    <scope>NUCLEOTIDE SEQUENCE</scope>
    <source>
        <strain evidence="3">H8</strain>
    </source>
</reference>
<dbReference type="Pfam" id="PF13472">
    <property type="entry name" value="Lipase_GDSL_2"/>
    <property type="match status" value="1"/>
</dbReference>
<feature type="domain" description="NodB homology" evidence="2">
    <location>
        <begin position="692"/>
        <end position="899"/>
    </location>
</feature>
<dbReference type="GO" id="GO:0005975">
    <property type="term" value="P:carbohydrate metabolic process"/>
    <property type="evidence" value="ECO:0007669"/>
    <property type="project" value="InterPro"/>
</dbReference>
<dbReference type="EMBL" id="JACRSU010000001">
    <property type="protein sequence ID" value="MBC8539459.1"/>
    <property type="molecule type" value="Genomic_DNA"/>
</dbReference>
<proteinExistence type="predicted"/>
<organism evidence="3 4">
    <name type="scientific">Congzhengia minquanensis</name>
    <dbReference type="NCBI Taxonomy" id="2763657"/>
    <lineage>
        <taxon>Bacteria</taxon>
        <taxon>Bacillati</taxon>
        <taxon>Bacillota</taxon>
        <taxon>Clostridia</taxon>
        <taxon>Eubacteriales</taxon>
        <taxon>Oscillospiraceae</taxon>
        <taxon>Congzhengia</taxon>
    </lineage>
</organism>
<dbReference type="InterPro" id="IPR013830">
    <property type="entry name" value="SGNH_hydro"/>
</dbReference>
<dbReference type="RefSeq" id="WP_249310578.1">
    <property type="nucleotide sequence ID" value="NZ_JACRSU010000001.1"/>
</dbReference>
<keyword evidence="4" id="KW-1185">Reference proteome</keyword>
<dbReference type="InterPro" id="IPR051532">
    <property type="entry name" value="Ester_Hydrolysis_Enzymes"/>
</dbReference>
<dbReference type="Proteomes" id="UP000611762">
    <property type="component" value="Unassembled WGS sequence"/>
</dbReference>
<dbReference type="PANTHER" id="PTHR30383">
    <property type="entry name" value="THIOESTERASE 1/PROTEASE 1/LYSOPHOSPHOLIPASE L1"/>
    <property type="match status" value="1"/>
</dbReference>
<name>A0A926DLK9_9FIRM</name>
<dbReference type="CDD" id="cd10967">
    <property type="entry name" value="CE4_GLA_like_6s"/>
    <property type="match status" value="1"/>
</dbReference>
<comment type="caution">
    <text evidence="3">The sequence shown here is derived from an EMBL/GenBank/DDBJ whole genome shotgun (WGS) entry which is preliminary data.</text>
</comment>
<evidence type="ECO:0000259" key="2">
    <source>
        <dbReference type="PROSITE" id="PS51677"/>
    </source>
</evidence>
<dbReference type="InterPro" id="IPR002509">
    <property type="entry name" value="NODB_dom"/>
</dbReference>
<keyword evidence="1" id="KW-0732">Signal</keyword>
<dbReference type="Pfam" id="PF01522">
    <property type="entry name" value="Polysacc_deac_1"/>
    <property type="match status" value="1"/>
</dbReference>
<dbReference type="Gene3D" id="3.20.20.370">
    <property type="entry name" value="Glycoside hydrolase/deacetylase"/>
    <property type="match status" value="1"/>
</dbReference>
<dbReference type="SUPFAM" id="SSF52266">
    <property type="entry name" value="SGNH hydrolase"/>
    <property type="match status" value="2"/>
</dbReference>
<gene>
    <name evidence="3" type="ORF">H8698_00525</name>
</gene>
<feature type="signal peptide" evidence="1">
    <location>
        <begin position="1"/>
        <end position="26"/>
    </location>
</feature>
<sequence length="1065" mass="117996">MIRKQLYLLLAIVFILPGLVLPAANAAPDETTKTWLVAGDSITSDFYCRGYKKYDDYLKYYFNIEQGNNFRFVKTAVPGFKVEDYLNNFDDMLGKYQAEIVSVFLGTNNKSDTEAVFTDKYRTLIEKIVPSTENVAVGVPENRKIILFTPIPMNSNGSIHKLTQISAGIKTVAEEMAAQGYDITHIDLSTVFDNIAYGTDENLPAFADYYEADAYHPNRFGQAEIAKAILKGLGVKDSSVLSLTPKQMNETQKKLDFKVDLKRGKKRADFTDINSKLTDLNNAFLSSLASAAYDSVLITGGSATAGAAASAGFCQTYPEFIRMKLRNDSRYQNKRVVDLSNSGQEAQAIAETIGAQFDAYPDVTCAIVMPEIPALYRGDRTGTPTVSEYKQAVAKIISAAKSRNIALMLLTPVPSAKRENNLLLEAFSEALIDAAEEAYVKDNGIKLCVANVFHVLKPIADVEYLSESYYDEQGFLKDSAHTLIYLAAMQETAVDLTNMRVSVPADTTLTATQTLTFLQNYYAEKAENAFSQVDFSQYGSNEQIQLADLAEKYLSEIRSGMVTYRIENAYEELLRELAGVKTKKGSAANVYFSAADGTVFISSPVDKTESIVIAVFHGDTLKDSFLIKNTTFKKGELYEFKTGLTVTETDEIKIIESCDLENSEIIPKTTATVSFQNRPATYSMLLPGGKTKAFTLSYDDALESDEKLVNMLDRYGVKGTFNVISGKLGGVQSGHNLLQMYDVKRVYQKHEASMHGYTHLPLRDENITAENIETEITKDRQRITTLTGIEPVGYAYPGGAGWNNAFVIEQLRKNNVLYARPVATTGDFTLPNDFLAWKMTCHHNSALSFVEPFLADGEDLRVFSVWGHTYELNESSPKSWNVMEELLTKVSDRNDVWYATNREIAEYTTSFRNLKQTGQGNAVYNPSDQDIYLKSNGKTVLVKANAIVPLEDSETCLNQTLSSAQTAVIIELLNKCTSAEVNADGILLITSPAGICGDVFIAAYDEQNRLVEGVVQKDVQIEANTPYHVDVTSLLSEEVKRLKILFIENLTTLRPIAEAVNVSVK</sequence>
<dbReference type="GO" id="GO:0016810">
    <property type="term" value="F:hydrolase activity, acting on carbon-nitrogen (but not peptide) bonds"/>
    <property type="evidence" value="ECO:0007669"/>
    <property type="project" value="InterPro"/>
</dbReference>
<evidence type="ECO:0000313" key="3">
    <source>
        <dbReference type="EMBL" id="MBC8539459.1"/>
    </source>
</evidence>
<dbReference type="SUPFAM" id="SSF88713">
    <property type="entry name" value="Glycoside hydrolase/deacetylase"/>
    <property type="match status" value="1"/>
</dbReference>
<feature type="chain" id="PRO_5038115968" evidence="1">
    <location>
        <begin position="27"/>
        <end position="1065"/>
    </location>
</feature>
<dbReference type="AlphaFoldDB" id="A0A926DLK9"/>
<accession>A0A926DLK9</accession>
<protein>
    <submittedName>
        <fullName evidence="3">Polysaccharide deacetylase family protein</fullName>
    </submittedName>
</protein>
<evidence type="ECO:0000313" key="4">
    <source>
        <dbReference type="Proteomes" id="UP000611762"/>
    </source>
</evidence>
<dbReference type="Gene3D" id="3.40.50.1110">
    <property type="entry name" value="SGNH hydrolase"/>
    <property type="match status" value="2"/>
</dbReference>
<evidence type="ECO:0000256" key="1">
    <source>
        <dbReference type="SAM" id="SignalP"/>
    </source>
</evidence>